<dbReference type="SMART" id="SM01372">
    <property type="entry name" value="E2F_TDP"/>
    <property type="match status" value="1"/>
</dbReference>
<evidence type="ECO:0000259" key="10">
    <source>
        <dbReference type="SMART" id="SM01138"/>
    </source>
</evidence>
<dbReference type="InterPro" id="IPR003316">
    <property type="entry name" value="E2F_WHTH_DNA-bd_dom"/>
</dbReference>
<feature type="domain" description="Transcription factor DP C-terminal" evidence="10">
    <location>
        <begin position="222"/>
        <end position="418"/>
    </location>
</feature>
<dbReference type="PANTHER" id="PTHR12548">
    <property type="entry name" value="TRANSCRIPTION FACTOR DP"/>
    <property type="match status" value="1"/>
</dbReference>
<dbReference type="GO" id="GO:0000977">
    <property type="term" value="F:RNA polymerase II transcription regulatory region sequence-specific DNA binding"/>
    <property type="evidence" value="ECO:0007669"/>
    <property type="project" value="TreeGrafter"/>
</dbReference>
<dbReference type="FunFam" id="1.20.140.80:FF:000001">
    <property type="entry name" value="Transcription factor"/>
    <property type="match status" value="1"/>
</dbReference>
<dbReference type="SUPFAM" id="SSF46785">
    <property type="entry name" value="Winged helix' DNA-binding domain"/>
    <property type="match status" value="1"/>
</dbReference>
<dbReference type="InterPro" id="IPR038168">
    <property type="entry name" value="TF_DP_C_sf"/>
</dbReference>
<feature type="region of interest" description="Disordered" evidence="9">
    <location>
        <begin position="411"/>
        <end position="467"/>
    </location>
</feature>
<evidence type="ECO:0000256" key="5">
    <source>
        <dbReference type="ARBA" id="ARBA00023163"/>
    </source>
</evidence>
<keyword evidence="3 7" id="KW-0805">Transcription regulation</keyword>
<gene>
    <name evidence="12" type="ORF">Baya_9065</name>
</gene>
<dbReference type="EMBL" id="VCAZ01000058">
    <property type="protein sequence ID" value="TSN57735.1"/>
    <property type="molecule type" value="Genomic_DNA"/>
</dbReference>
<comment type="caution">
    <text evidence="12">The sequence shown here is derived from an EMBL/GenBank/DDBJ whole genome shotgun (WGS) entry which is preliminary data.</text>
</comment>
<dbReference type="InterPro" id="IPR015648">
    <property type="entry name" value="Transcrpt_fac_DP"/>
</dbReference>
<dbReference type="AlphaFoldDB" id="A0A556U7A5"/>
<keyword evidence="8" id="KW-0175">Coiled coil</keyword>
<keyword evidence="4 7" id="KW-0238">DNA-binding</keyword>
<evidence type="ECO:0000256" key="6">
    <source>
        <dbReference type="ARBA" id="ARBA00023242"/>
    </source>
</evidence>
<evidence type="ECO:0000256" key="4">
    <source>
        <dbReference type="ARBA" id="ARBA00023125"/>
    </source>
</evidence>
<evidence type="ECO:0000256" key="9">
    <source>
        <dbReference type="SAM" id="MobiDB-lite"/>
    </source>
</evidence>
<evidence type="ECO:0000256" key="2">
    <source>
        <dbReference type="ARBA" id="ARBA00010940"/>
    </source>
</evidence>
<feature type="compositionally biased region" description="Polar residues" evidence="9">
    <location>
        <begin position="417"/>
        <end position="444"/>
    </location>
</feature>
<dbReference type="PIRSF" id="PIRSF009404">
    <property type="entry name" value="Transcription_factor_DP"/>
    <property type="match status" value="1"/>
</dbReference>
<evidence type="ECO:0000256" key="3">
    <source>
        <dbReference type="ARBA" id="ARBA00023015"/>
    </source>
</evidence>
<evidence type="ECO:0000256" key="8">
    <source>
        <dbReference type="SAM" id="Coils"/>
    </source>
</evidence>
<dbReference type="InterPro" id="IPR037241">
    <property type="entry name" value="E2F-DP_heterodim"/>
</dbReference>
<dbReference type="CDD" id="cd14458">
    <property type="entry name" value="DP_DD"/>
    <property type="match status" value="1"/>
</dbReference>
<evidence type="ECO:0000256" key="7">
    <source>
        <dbReference type="RuleBase" id="RU003796"/>
    </source>
</evidence>
<dbReference type="OrthoDB" id="552115at2759"/>
<proteinExistence type="inferred from homology"/>
<keyword evidence="5 7" id="KW-0804">Transcription</keyword>
<dbReference type="Pfam" id="PF08781">
    <property type="entry name" value="DP"/>
    <property type="match status" value="1"/>
</dbReference>
<organism evidence="12 13">
    <name type="scientific">Bagarius yarrelli</name>
    <name type="common">Goonch</name>
    <name type="synonym">Bagrus yarrelli</name>
    <dbReference type="NCBI Taxonomy" id="175774"/>
    <lineage>
        <taxon>Eukaryota</taxon>
        <taxon>Metazoa</taxon>
        <taxon>Chordata</taxon>
        <taxon>Craniata</taxon>
        <taxon>Vertebrata</taxon>
        <taxon>Euteleostomi</taxon>
        <taxon>Actinopterygii</taxon>
        <taxon>Neopterygii</taxon>
        <taxon>Teleostei</taxon>
        <taxon>Ostariophysi</taxon>
        <taxon>Siluriformes</taxon>
        <taxon>Sisoridae</taxon>
        <taxon>Sisorinae</taxon>
        <taxon>Bagarius</taxon>
    </lineage>
</organism>
<dbReference type="PANTHER" id="PTHR12548:SF5">
    <property type="entry name" value="TRANSCRIPTION FACTOR DP-2"/>
    <property type="match status" value="1"/>
</dbReference>
<evidence type="ECO:0000313" key="13">
    <source>
        <dbReference type="Proteomes" id="UP000319801"/>
    </source>
</evidence>
<keyword evidence="13" id="KW-1185">Reference proteome</keyword>
<accession>A0A556U7A5</accession>
<dbReference type="GO" id="GO:0005667">
    <property type="term" value="C:transcription regulator complex"/>
    <property type="evidence" value="ECO:0007669"/>
    <property type="project" value="InterPro"/>
</dbReference>
<reference evidence="12 13" key="1">
    <citation type="journal article" date="2019" name="Genome Biol. Evol.">
        <title>Whole-Genome Sequencing of the Giant Devil Catfish, Bagarius yarrelli.</title>
        <authorList>
            <person name="Jiang W."/>
            <person name="Lv Y."/>
            <person name="Cheng L."/>
            <person name="Yang K."/>
            <person name="Chao B."/>
            <person name="Wang X."/>
            <person name="Li Y."/>
            <person name="Pan X."/>
            <person name="You X."/>
            <person name="Zhang Y."/>
            <person name="Yang J."/>
            <person name="Li J."/>
            <person name="Zhang X."/>
            <person name="Liu S."/>
            <person name="Sun C."/>
            <person name="Yang J."/>
            <person name="Shi Q."/>
        </authorList>
    </citation>
    <scope>NUCLEOTIDE SEQUENCE [LARGE SCALE GENOMIC DNA]</scope>
    <source>
        <strain evidence="12">JWS20170419001</strain>
        <tissue evidence="12">Muscle</tissue>
    </source>
</reference>
<evidence type="ECO:0000313" key="12">
    <source>
        <dbReference type="EMBL" id="TSN57735.1"/>
    </source>
</evidence>
<dbReference type="Pfam" id="PF02319">
    <property type="entry name" value="WHD_E2F_TDP"/>
    <property type="match status" value="1"/>
</dbReference>
<dbReference type="GO" id="GO:0000981">
    <property type="term" value="F:DNA-binding transcription factor activity, RNA polymerase II-specific"/>
    <property type="evidence" value="ECO:0007669"/>
    <property type="project" value="TreeGrafter"/>
</dbReference>
<dbReference type="InterPro" id="IPR036390">
    <property type="entry name" value="WH_DNA-bd_sf"/>
</dbReference>
<dbReference type="GO" id="GO:0005634">
    <property type="term" value="C:nucleus"/>
    <property type="evidence" value="ECO:0007669"/>
    <property type="project" value="UniProtKB-SubCell"/>
</dbReference>
<dbReference type="Gene3D" id="1.20.140.80">
    <property type="entry name" value="Transcription factor DP"/>
    <property type="match status" value="1"/>
</dbReference>
<dbReference type="GO" id="GO:0051726">
    <property type="term" value="P:regulation of cell cycle"/>
    <property type="evidence" value="ECO:0007669"/>
    <property type="project" value="InterPro"/>
</dbReference>
<name>A0A556U7A5_BAGYA</name>
<dbReference type="FunFam" id="1.10.10.10:FF:000047">
    <property type="entry name" value="Transcription factor"/>
    <property type="match status" value="1"/>
</dbReference>
<dbReference type="SUPFAM" id="SSF144074">
    <property type="entry name" value="E2F-DP heterodimerization region"/>
    <property type="match status" value="1"/>
</dbReference>
<dbReference type="InterPro" id="IPR014889">
    <property type="entry name" value="Transc_factor_DP_C"/>
</dbReference>
<feature type="coiled-coil region" evidence="8">
    <location>
        <begin position="224"/>
        <end position="255"/>
    </location>
</feature>
<dbReference type="Gene3D" id="1.10.10.10">
    <property type="entry name" value="Winged helix-like DNA-binding domain superfamily/Winged helix DNA-binding domain"/>
    <property type="match status" value="1"/>
</dbReference>
<protein>
    <submittedName>
        <fullName evidence="12">Transcription factor Dp-2</fullName>
    </submittedName>
</protein>
<dbReference type="Proteomes" id="UP000319801">
    <property type="component" value="Unassembled WGS sequence"/>
</dbReference>
<keyword evidence="6 7" id="KW-0539">Nucleus</keyword>
<evidence type="ECO:0000256" key="1">
    <source>
        <dbReference type="ARBA" id="ARBA00004123"/>
    </source>
</evidence>
<comment type="similarity">
    <text evidence="2 7">Belongs to the E2F/DP family.</text>
</comment>
<feature type="domain" description="E2F/DP family winged-helix DNA-binding" evidence="11">
    <location>
        <begin position="134"/>
        <end position="215"/>
    </location>
</feature>
<sequence>MSFSQVGTASLCSDLKAFLSNQNLPKGNISLVASNYSPVTKITLGAVNSNVGTPMIISTPQRVTHPGSILIGSPFTPHTTPAAMVTQACPPEGNEWTPGNKKRTHDFIDAYYSDRDGLCSSDSSSSKRIKKVDKKGKGLRHFSMKVCEKVQMKGTTTYNEVADELVAEFTHASSLAATDCAYDQKNIRRRVYDALNVLMAMNIISKEKKEIRWIGLPTNSAQECRNLELEKQKRLERIRQKRSQLEELLLQQKAVKVEFSTTELLMLHVSLCHWHIRHFSKGCVGCVDVLRNVLSTLSFTLEQQIAFKNLVKRNQANEAASKSRPPPSSVIQLPFIILNTDVRTVIDCSISSDKCEYLFNFDNMFEIHDDIEILKRMGMSLGLENGTCTAENLSLAKSLVPKSLENYVTGLAKKSNRTTPNHTSNNSTAPSYTSESRGQTPSSFNEEEDDYDDDDDDDEDDEPSSPE</sequence>
<dbReference type="SMART" id="SM01138">
    <property type="entry name" value="DP"/>
    <property type="match status" value="1"/>
</dbReference>
<evidence type="ECO:0000259" key="11">
    <source>
        <dbReference type="SMART" id="SM01372"/>
    </source>
</evidence>
<dbReference type="InterPro" id="IPR036388">
    <property type="entry name" value="WH-like_DNA-bd_sf"/>
</dbReference>
<comment type="subcellular location">
    <subcellularLocation>
        <location evidence="1 7">Nucleus</location>
    </subcellularLocation>
</comment>
<feature type="compositionally biased region" description="Acidic residues" evidence="9">
    <location>
        <begin position="445"/>
        <end position="467"/>
    </location>
</feature>